<gene>
    <name evidence="10" type="primary">DOA4</name>
    <name evidence="10" type="ORF">H4R26_000290</name>
</gene>
<dbReference type="EMBL" id="JANBQF010000008">
    <property type="protein sequence ID" value="KAJ2008256.1"/>
    <property type="molecule type" value="Genomic_DNA"/>
</dbReference>
<dbReference type="GO" id="GO:0006508">
    <property type="term" value="P:proteolysis"/>
    <property type="evidence" value="ECO:0007669"/>
    <property type="project" value="UniProtKB-KW"/>
</dbReference>
<feature type="region of interest" description="Disordered" evidence="8">
    <location>
        <begin position="139"/>
        <end position="170"/>
    </location>
</feature>
<evidence type="ECO:0000313" key="10">
    <source>
        <dbReference type="EMBL" id="KAJ2008256.1"/>
    </source>
</evidence>
<evidence type="ECO:0000256" key="7">
    <source>
        <dbReference type="ARBA" id="ARBA00022807"/>
    </source>
</evidence>
<evidence type="ECO:0000313" key="11">
    <source>
        <dbReference type="Proteomes" id="UP001150907"/>
    </source>
</evidence>
<dbReference type="Proteomes" id="UP001150907">
    <property type="component" value="Unassembled WGS sequence"/>
</dbReference>
<dbReference type="SUPFAM" id="SSF54001">
    <property type="entry name" value="Cysteine proteinases"/>
    <property type="match status" value="1"/>
</dbReference>
<dbReference type="Gene3D" id="1.20.58.80">
    <property type="entry name" value="Phosphotransferase system, lactose/cellobiose-type IIA subunit"/>
    <property type="match status" value="1"/>
</dbReference>
<feature type="region of interest" description="Disordered" evidence="8">
    <location>
        <begin position="668"/>
        <end position="750"/>
    </location>
</feature>
<dbReference type="InterPro" id="IPR050185">
    <property type="entry name" value="Ub_carboxyl-term_hydrolase"/>
</dbReference>
<organism evidence="10 11">
    <name type="scientific">Coemansia thaxteri</name>
    <dbReference type="NCBI Taxonomy" id="2663907"/>
    <lineage>
        <taxon>Eukaryota</taxon>
        <taxon>Fungi</taxon>
        <taxon>Fungi incertae sedis</taxon>
        <taxon>Zoopagomycota</taxon>
        <taxon>Kickxellomycotina</taxon>
        <taxon>Kickxellomycetes</taxon>
        <taxon>Kickxellales</taxon>
        <taxon>Kickxellaceae</taxon>
        <taxon>Coemansia</taxon>
    </lineage>
</organism>
<dbReference type="InterPro" id="IPR018200">
    <property type="entry name" value="USP_CS"/>
</dbReference>
<dbReference type="InterPro" id="IPR028889">
    <property type="entry name" value="USP"/>
</dbReference>
<keyword evidence="11" id="KW-1185">Reference proteome</keyword>
<comment type="caution">
    <text evidence="10">The sequence shown here is derived from an EMBL/GenBank/DDBJ whole genome shotgun (WGS) entry which is preliminary data.</text>
</comment>
<evidence type="ECO:0000256" key="6">
    <source>
        <dbReference type="ARBA" id="ARBA00022801"/>
    </source>
</evidence>
<dbReference type="GO" id="GO:0016579">
    <property type="term" value="P:protein deubiquitination"/>
    <property type="evidence" value="ECO:0007669"/>
    <property type="project" value="InterPro"/>
</dbReference>
<feature type="compositionally biased region" description="Polar residues" evidence="8">
    <location>
        <begin position="84"/>
        <end position="98"/>
    </location>
</feature>
<dbReference type="CDD" id="cd02674">
    <property type="entry name" value="Peptidase_C19R"/>
    <property type="match status" value="1"/>
</dbReference>
<dbReference type="PROSITE" id="PS00973">
    <property type="entry name" value="USP_2"/>
    <property type="match status" value="1"/>
</dbReference>
<feature type="compositionally biased region" description="Low complexity" evidence="8">
    <location>
        <begin position="102"/>
        <end position="116"/>
    </location>
</feature>
<proteinExistence type="inferred from homology"/>
<feature type="compositionally biased region" description="Low complexity" evidence="8">
    <location>
        <begin position="727"/>
        <end position="741"/>
    </location>
</feature>
<accession>A0A9W8EM96</accession>
<dbReference type="Gene3D" id="3.90.70.10">
    <property type="entry name" value="Cysteine proteinases"/>
    <property type="match status" value="1"/>
</dbReference>
<evidence type="ECO:0000256" key="3">
    <source>
        <dbReference type="ARBA" id="ARBA00012759"/>
    </source>
</evidence>
<dbReference type="InterPro" id="IPR001394">
    <property type="entry name" value="Peptidase_C19_UCH"/>
</dbReference>
<comment type="catalytic activity">
    <reaction evidence="1">
        <text>Thiol-dependent hydrolysis of ester, thioester, amide, peptide and isopeptide bonds formed by the C-terminal Gly of ubiquitin (a 76-residue protein attached to proteins as an intracellular targeting signal).</text>
        <dbReference type="EC" id="3.4.19.12"/>
    </reaction>
</comment>
<sequence>MSKLGDGRTSDLIRRFESLALEKTTGGGPGSPKPGLKPPQLTKRLPVANSGLWPKQDAEFHSDSFAGINSDTSNREKPAAALSIGNSTQAPTAISEVSSVAPRSRNGNGVSSSSSPTQDLLDISGSISAAANGDIDRTAESQLKQSDVSRARSSTIESTGKASSGSQRRRRTLLTLLNERAAIDPSVQASSKVWLRSAERRVDEGRVCVESGDIENGYYNYMLACNIITERLPKQRDFETVVRKDAKFVRLGREFATTVLPEMERLAVELKKRPYVEPAASGSSQHLEKAAAKQIGRVQSEFAQMYPEVPPRPHGSGEEGAGEAASAAAGGHGGGWLASQMRQVEKLDAQARLIDSGAAAAAAVAVAGGGYVDTNTTTCTAGELCSLLDRSRIGSSERPLVLLLDVRPRQDYEWGRIDHRYTVNVDPLGLQKKYTSTEIEASLALVADEQQRWFRRRDEFDLIVYVCQSARSFGDSSSAEVSAVEFLNSAIYHYEYQKPLKHPPLFLIGGFDAWVQTVGASRCLWSEKARRAAGGGVVADSSSVLAFHATTGTLPAIRQPSHGAGGVAAGSLLDFFPQGDQQQQQLKIQQAAVESGDRLVTTHTSYTQGFNFSATGGGGGGGGGGGAVAAFDNPIYGFTGPTAAHSQAAGEYPAVTSIQAAPLHPVAVRSSAAGEEQPKRRRDPPPIPPPVVPHSATSEEQSRGRRDPPPVPQMPLPPKPAAYVQEQQGFHHQQPQGGFYQHPPPAESLFRQPPAPNVFYRQPAAAGSDPTLNGRMRAGGHLRSAAGMAAHEPTLPSSPGDPFAESPGGASEPAAYGATGLKNFGNTCFMNCVVQCLAGTGPFARYFLRGVWKRDLVRSAGARGDVAVEFARLVHAMWRGQYASLSPIAFRTAVGTCSARFRGTDQEDAHEFASFLLDALHEALNCAAAPHEAVRAMTADEERLFELLPDAQQAEMQWGRSMRRNWSIATGVFQGQAQSRLMCLTCKHTSTTYFNFTELSVPVPAAGPAAGATALVRKGSIRHKQQAVSIYQCLDAYAEAEVLDGDNRWLCPRCNAKRRATKRLLVSRLPLVLIVHLKRFSTIGHFREKLETNVTFPTHALAMDRYVVPDVRHAAPAAYNLYAVANHFGSLSGGHYTASVFNGFRQEWSYFDDTRVSPILESHVATPAAYLLFFVQSSPST</sequence>
<name>A0A9W8EM96_9FUNG</name>
<feature type="compositionally biased region" description="Pro residues" evidence="8">
    <location>
        <begin position="709"/>
        <end position="720"/>
    </location>
</feature>
<evidence type="ECO:0000259" key="9">
    <source>
        <dbReference type="PROSITE" id="PS50235"/>
    </source>
</evidence>
<dbReference type="EC" id="3.4.19.12" evidence="3"/>
<feature type="region of interest" description="Disordered" evidence="8">
    <location>
        <begin position="307"/>
        <end position="333"/>
    </location>
</feature>
<feature type="domain" description="USP" evidence="9">
    <location>
        <begin position="819"/>
        <end position="1177"/>
    </location>
</feature>
<comment type="similarity">
    <text evidence="2">Belongs to the peptidase C19 family.</text>
</comment>
<dbReference type="GO" id="GO:0004843">
    <property type="term" value="F:cysteine-type deubiquitinase activity"/>
    <property type="evidence" value="ECO:0007669"/>
    <property type="project" value="UniProtKB-EC"/>
</dbReference>
<evidence type="ECO:0000256" key="1">
    <source>
        <dbReference type="ARBA" id="ARBA00000707"/>
    </source>
</evidence>
<reference evidence="10" key="1">
    <citation type="submission" date="2022-07" db="EMBL/GenBank/DDBJ databases">
        <title>Phylogenomic reconstructions and comparative analyses of Kickxellomycotina fungi.</title>
        <authorList>
            <person name="Reynolds N.K."/>
            <person name="Stajich J.E."/>
            <person name="Barry K."/>
            <person name="Grigoriev I.V."/>
            <person name="Crous P."/>
            <person name="Smith M.E."/>
        </authorList>
    </citation>
    <scope>NUCLEOTIDE SEQUENCE</scope>
    <source>
        <strain evidence="10">IMI 214461</strain>
    </source>
</reference>
<keyword evidence="5" id="KW-0833">Ubl conjugation pathway</keyword>
<dbReference type="Gene3D" id="3.40.250.10">
    <property type="entry name" value="Rhodanese-like domain"/>
    <property type="match status" value="1"/>
</dbReference>
<dbReference type="InterPro" id="IPR038765">
    <property type="entry name" value="Papain-like_cys_pep_sf"/>
</dbReference>
<dbReference type="PROSITE" id="PS00972">
    <property type="entry name" value="USP_1"/>
    <property type="match status" value="1"/>
</dbReference>
<feature type="compositionally biased region" description="Polar residues" evidence="8">
    <location>
        <begin position="140"/>
        <end position="166"/>
    </location>
</feature>
<evidence type="ECO:0000256" key="2">
    <source>
        <dbReference type="ARBA" id="ARBA00009085"/>
    </source>
</evidence>
<evidence type="ECO:0000256" key="8">
    <source>
        <dbReference type="SAM" id="MobiDB-lite"/>
    </source>
</evidence>
<dbReference type="PROSITE" id="PS50235">
    <property type="entry name" value="USP_3"/>
    <property type="match status" value="1"/>
</dbReference>
<dbReference type="InterPro" id="IPR036873">
    <property type="entry name" value="Rhodanese-like_dom_sf"/>
</dbReference>
<dbReference type="OrthoDB" id="292964at2759"/>
<evidence type="ECO:0000256" key="5">
    <source>
        <dbReference type="ARBA" id="ARBA00022786"/>
    </source>
</evidence>
<feature type="region of interest" description="Disordered" evidence="8">
    <location>
        <begin position="21"/>
        <end position="120"/>
    </location>
</feature>
<keyword evidence="4 10" id="KW-0645">Protease</keyword>
<dbReference type="AlphaFoldDB" id="A0A9W8EM96"/>
<dbReference type="SUPFAM" id="SSF52821">
    <property type="entry name" value="Rhodanese/Cell cycle control phosphatase"/>
    <property type="match status" value="1"/>
</dbReference>
<protein>
    <recommendedName>
        <fullName evidence="3">ubiquitinyl hydrolase 1</fullName>
        <ecNumber evidence="3">3.4.19.12</ecNumber>
    </recommendedName>
</protein>
<dbReference type="Pfam" id="PF00443">
    <property type="entry name" value="UCH"/>
    <property type="match status" value="1"/>
</dbReference>
<evidence type="ECO:0000256" key="4">
    <source>
        <dbReference type="ARBA" id="ARBA00022670"/>
    </source>
</evidence>
<keyword evidence="7" id="KW-0788">Thiol protease</keyword>
<keyword evidence="6 10" id="KW-0378">Hydrolase</keyword>
<dbReference type="PANTHER" id="PTHR21646">
    <property type="entry name" value="UBIQUITIN CARBOXYL-TERMINAL HYDROLASE"/>
    <property type="match status" value="1"/>
</dbReference>
<dbReference type="PANTHER" id="PTHR21646:SF95">
    <property type="entry name" value="UBIQUITIN CARBOXYL-TERMINAL HYDROLASE 4-RELATED"/>
    <property type="match status" value="1"/>
</dbReference>
<feature type="region of interest" description="Disordered" evidence="8">
    <location>
        <begin position="790"/>
        <end position="811"/>
    </location>
</feature>